<dbReference type="Pfam" id="PF00126">
    <property type="entry name" value="HTH_1"/>
    <property type="match status" value="1"/>
</dbReference>
<reference evidence="6 7" key="1">
    <citation type="submission" date="2018-07" db="EMBL/GenBank/DDBJ databases">
        <title>Dyella monticola sp. nov. and Dyella psychrodurans sp. nov. isolated from monsoon evergreen broad-leaved forest soil of Dinghu Mountain, China.</title>
        <authorList>
            <person name="Gao Z."/>
            <person name="Qiu L."/>
        </authorList>
    </citation>
    <scope>NUCLEOTIDE SEQUENCE [LARGE SCALE GENOMIC DNA]</scope>
    <source>
        <strain evidence="6 7">4G-K06</strain>
    </source>
</reference>
<comment type="similarity">
    <text evidence="1">Belongs to the LysR transcriptional regulatory family.</text>
</comment>
<dbReference type="InterPro" id="IPR036388">
    <property type="entry name" value="WH-like_DNA-bd_sf"/>
</dbReference>
<evidence type="ECO:0000259" key="5">
    <source>
        <dbReference type="PROSITE" id="PS50931"/>
    </source>
</evidence>
<gene>
    <name evidence="6" type="ORF">DWU98_16740</name>
</gene>
<dbReference type="AlphaFoldDB" id="A0A370WUI0"/>
<dbReference type="Proteomes" id="UP000254258">
    <property type="component" value="Unassembled WGS sequence"/>
</dbReference>
<sequence>MRHQFDDVLLGSIELFYLAGEPGSFTAAATAAGVTPAAVSRSVARLEERMGVRLFARITRHIRLTDVGRTYFEECLHSIYARHSSNYDDAASHSGSPMTP</sequence>
<evidence type="ECO:0000313" key="7">
    <source>
        <dbReference type="Proteomes" id="UP000254258"/>
    </source>
</evidence>
<organism evidence="6 7">
    <name type="scientific">Dyella monticola</name>
    <dbReference type="NCBI Taxonomy" id="1927958"/>
    <lineage>
        <taxon>Bacteria</taxon>
        <taxon>Pseudomonadati</taxon>
        <taxon>Pseudomonadota</taxon>
        <taxon>Gammaproteobacteria</taxon>
        <taxon>Lysobacterales</taxon>
        <taxon>Rhodanobacteraceae</taxon>
        <taxon>Dyella</taxon>
    </lineage>
</organism>
<keyword evidence="7" id="KW-1185">Reference proteome</keyword>
<keyword evidence="3" id="KW-0238">DNA-binding</keyword>
<dbReference type="GO" id="GO:0003677">
    <property type="term" value="F:DNA binding"/>
    <property type="evidence" value="ECO:0007669"/>
    <property type="project" value="UniProtKB-KW"/>
</dbReference>
<accession>A0A370WUI0</accession>
<dbReference type="InterPro" id="IPR036390">
    <property type="entry name" value="WH_DNA-bd_sf"/>
</dbReference>
<dbReference type="PANTHER" id="PTHR30537:SF5">
    <property type="entry name" value="HTH-TYPE TRANSCRIPTIONAL ACTIVATOR TTDR-RELATED"/>
    <property type="match status" value="1"/>
</dbReference>
<comment type="caution">
    <text evidence="6">The sequence shown here is derived from an EMBL/GenBank/DDBJ whole genome shotgun (WGS) entry which is preliminary data.</text>
</comment>
<dbReference type="InterPro" id="IPR000847">
    <property type="entry name" value="LysR_HTH_N"/>
</dbReference>
<dbReference type="GO" id="GO:0003700">
    <property type="term" value="F:DNA-binding transcription factor activity"/>
    <property type="evidence" value="ECO:0007669"/>
    <property type="project" value="InterPro"/>
</dbReference>
<dbReference type="EMBL" id="QRBE01000011">
    <property type="protein sequence ID" value="RDS79711.1"/>
    <property type="molecule type" value="Genomic_DNA"/>
</dbReference>
<feature type="domain" description="HTH lysR-type" evidence="5">
    <location>
        <begin position="23"/>
        <end position="65"/>
    </location>
</feature>
<dbReference type="PROSITE" id="PS50931">
    <property type="entry name" value="HTH_LYSR"/>
    <property type="match status" value="1"/>
</dbReference>
<proteinExistence type="inferred from homology"/>
<evidence type="ECO:0000256" key="1">
    <source>
        <dbReference type="ARBA" id="ARBA00009437"/>
    </source>
</evidence>
<dbReference type="OrthoDB" id="9810065at2"/>
<evidence type="ECO:0000256" key="3">
    <source>
        <dbReference type="ARBA" id="ARBA00023125"/>
    </source>
</evidence>
<evidence type="ECO:0000256" key="2">
    <source>
        <dbReference type="ARBA" id="ARBA00023015"/>
    </source>
</evidence>
<dbReference type="InterPro" id="IPR058163">
    <property type="entry name" value="LysR-type_TF_proteobact-type"/>
</dbReference>
<keyword evidence="4" id="KW-0804">Transcription</keyword>
<dbReference type="PRINTS" id="PR00039">
    <property type="entry name" value="HTHLYSR"/>
</dbReference>
<dbReference type="FunFam" id="1.10.10.10:FF:000001">
    <property type="entry name" value="LysR family transcriptional regulator"/>
    <property type="match status" value="1"/>
</dbReference>
<dbReference type="RefSeq" id="WP_115496714.1">
    <property type="nucleotide sequence ID" value="NZ_QRBE01000011.1"/>
</dbReference>
<dbReference type="PANTHER" id="PTHR30537">
    <property type="entry name" value="HTH-TYPE TRANSCRIPTIONAL REGULATOR"/>
    <property type="match status" value="1"/>
</dbReference>
<protein>
    <submittedName>
        <fullName evidence="6">LysR family transcriptional regulator</fullName>
    </submittedName>
</protein>
<dbReference type="SUPFAM" id="SSF46785">
    <property type="entry name" value="Winged helix' DNA-binding domain"/>
    <property type="match status" value="1"/>
</dbReference>
<evidence type="ECO:0000256" key="4">
    <source>
        <dbReference type="ARBA" id="ARBA00023163"/>
    </source>
</evidence>
<name>A0A370WUI0_9GAMM</name>
<dbReference type="Gene3D" id="1.10.10.10">
    <property type="entry name" value="Winged helix-like DNA-binding domain superfamily/Winged helix DNA-binding domain"/>
    <property type="match status" value="1"/>
</dbReference>
<keyword evidence="2" id="KW-0805">Transcription regulation</keyword>
<evidence type="ECO:0000313" key="6">
    <source>
        <dbReference type="EMBL" id="RDS79711.1"/>
    </source>
</evidence>